<keyword evidence="2" id="KW-1185">Reference proteome</keyword>
<reference evidence="1 2" key="1">
    <citation type="submission" date="2022-06" db="EMBL/GenBank/DDBJ databases">
        <title>Dynamics of rice microbiomes reveals core vertical transmitted seed endophytes.</title>
        <authorList>
            <person name="Liao K."/>
            <person name="Zhang X."/>
        </authorList>
    </citation>
    <scope>NUCLEOTIDE SEQUENCE [LARGE SCALE GENOMIC DNA]</scope>
    <source>
        <strain evidence="1 2">YT10-10-1</strain>
    </source>
</reference>
<comment type="caution">
    <text evidence="1">The sequence shown here is derived from an EMBL/GenBank/DDBJ whole genome shotgun (WGS) entry which is preliminary data.</text>
</comment>
<accession>A0ABT3DV39</accession>
<evidence type="ECO:0000313" key="1">
    <source>
        <dbReference type="EMBL" id="MCW0399347.1"/>
    </source>
</evidence>
<protein>
    <submittedName>
        <fullName evidence="1">Uncharacterized protein</fullName>
    </submittedName>
</protein>
<name>A0ABT3DV39_9XANT</name>
<dbReference type="EMBL" id="JANFWR010000010">
    <property type="protein sequence ID" value="MCW0399347.1"/>
    <property type="molecule type" value="Genomic_DNA"/>
</dbReference>
<proteinExistence type="predicted"/>
<evidence type="ECO:0000313" key="2">
    <source>
        <dbReference type="Proteomes" id="UP001320843"/>
    </source>
</evidence>
<gene>
    <name evidence="1" type="ORF">NB700_001903</name>
</gene>
<dbReference type="Proteomes" id="UP001320843">
    <property type="component" value="Unassembled WGS sequence"/>
</dbReference>
<sequence>MPRNTESQGHVGEDALDVSPTLAALASELRGRLSGKAIAVLVHARFAPAGW</sequence>
<organism evidence="1 2">
    <name type="scientific">Xanthomonas sacchari</name>
    <dbReference type="NCBI Taxonomy" id="56458"/>
    <lineage>
        <taxon>Bacteria</taxon>
        <taxon>Pseudomonadati</taxon>
        <taxon>Pseudomonadota</taxon>
        <taxon>Gammaproteobacteria</taxon>
        <taxon>Lysobacterales</taxon>
        <taxon>Lysobacteraceae</taxon>
        <taxon>Xanthomonas</taxon>
    </lineage>
</organism>